<evidence type="ECO:0000313" key="1">
    <source>
        <dbReference type="EMBL" id="VCX40171.1"/>
    </source>
</evidence>
<dbReference type="Proteomes" id="UP000269945">
    <property type="component" value="Unassembled WGS sequence"/>
</dbReference>
<accession>A0A9X9M9P4</accession>
<sequence>MARLRLQSFLRGVELWELLGGLPWLRFGGLRRQIVAAGLQGLLGMLAWLRWWKLP</sequence>
<dbReference type="AlphaFoldDB" id="A0A9X9M9P4"/>
<dbReference type="EMBL" id="CYRY02044950">
    <property type="protein sequence ID" value="VCX40171.1"/>
    <property type="molecule type" value="Genomic_DNA"/>
</dbReference>
<name>A0A9X9M9P4_GULGU</name>
<proteinExistence type="predicted"/>
<evidence type="ECO:0000313" key="2">
    <source>
        <dbReference type="Proteomes" id="UP000269945"/>
    </source>
</evidence>
<reference evidence="1 2" key="1">
    <citation type="submission" date="2018-10" db="EMBL/GenBank/DDBJ databases">
        <authorList>
            <person name="Ekblom R."/>
            <person name="Jareborg N."/>
        </authorList>
    </citation>
    <scope>NUCLEOTIDE SEQUENCE [LARGE SCALE GENOMIC DNA]</scope>
    <source>
        <tissue evidence="1">Muscle</tissue>
    </source>
</reference>
<comment type="caution">
    <text evidence="1">The sequence shown here is derived from an EMBL/GenBank/DDBJ whole genome shotgun (WGS) entry which is preliminary data.</text>
</comment>
<protein>
    <submittedName>
        <fullName evidence="1">Uncharacterized protein</fullName>
    </submittedName>
</protein>
<organism evidence="1 2">
    <name type="scientific">Gulo gulo</name>
    <name type="common">Wolverine</name>
    <name type="synonym">Gluton</name>
    <dbReference type="NCBI Taxonomy" id="48420"/>
    <lineage>
        <taxon>Eukaryota</taxon>
        <taxon>Metazoa</taxon>
        <taxon>Chordata</taxon>
        <taxon>Craniata</taxon>
        <taxon>Vertebrata</taxon>
        <taxon>Euteleostomi</taxon>
        <taxon>Mammalia</taxon>
        <taxon>Eutheria</taxon>
        <taxon>Laurasiatheria</taxon>
        <taxon>Carnivora</taxon>
        <taxon>Caniformia</taxon>
        <taxon>Musteloidea</taxon>
        <taxon>Mustelidae</taxon>
        <taxon>Guloninae</taxon>
        <taxon>Gulo</taxon>
    </lineage>
</organism>
<keyword evidence="2" id="KW-1185">Reference proteome</keyword>
<gene>
    <name evidence="1" type="ORF">BN2614_LOCUS1</name>
</gene>